<dbReference type="PROSITE" id="PS00109">
    <property type="entry name" value="PROTEIN_KINASE_TYR"/>
    <property type="match status" value="1"/>
</dbReference>
<keyword evidence="5" id="KW-0819">tRNA processing</keyword>
<dbReference type="InterPro" id="IPR011009">
    <property type="entry name" value="Kinase-like_dom_sf"/>
</dbReference>
<dbReference type="GO" id="GO:0005524">
    <property type="term" value="F:ATP binding"/>
    <property type="evidence" value="ECO:0007669"/>
    <property type="project" value="UniProtKB-KW"/>
</dbReference>
<evidence type="ECO:0000259" key="11">
    <source>
        <dbReference type="PROSITE" id="PS50011"/>
    </source>
</evidence>
<organism evidence="12 13">
    <name type="scientific">Candidatus Iainarchaeum sp</name>
    <dbReference type="NCBI Taxonomy" id="3101447"/>
    <lineage>
        <taxon>Archaea</taxon>
        <taxon>Candidatus Iainarchaeota</taxon>
        <taxon>Candidatus Iainarchaeia</taxon>
        <taxon>Candidatus Iainarchaeales</taxon>
        <taxon>Candidatus Iainarchaeaceae</taxon>
        <taxon>Candidatus Iainarchaeum</taxon>
    </lineage>
</organism>
<dbReference type="GO" id="GO:0004674">
    <property type="term" value="F:protein serine/threonine kinase activity"/>
    <property type="evidence" value="ECO:0007669"/>
    <property type="project" value="UniProtKB-KW"/>
</dbReference>
<dbReference type="Proteomes" id="UP000809243">
    <property type="component" value="Unassembled WGS sequence"/>
</dbReference>
<dbReference type="AlphaFoldDB" id="A0A938YNV6"/>
<dbReference type="NCBIfam" id="TIGR03724">
    <property type="entry name" value="arch_bud32"/>
    <property type="match status" value="1"/>
</dbReference>
<proteinExistence type="inferred from homology"/>
<dbReference type="PANTHER" id="PTHR12209:SF0">
    <property type="entry name" value="EKC_KEOPS COMPLEX SUBUNIT TP53RK"/>
    <property type="match status" value="1"/>
</dbReference>
<dbReference type="Gene3D" id="3.30.200.20">
    <property type="entry name" value="Phosphorylase Kinase, domain 1"/>
    <property type="match status" value="1"/>
</dbReference>
<sequence>MELIRQGAEAKLFKTKHGEKAALLKQRVEKDYRCKELDERLRRERTALESNLLRKARGVGVNTPQVYSVDKGKKEILMKFIEGPRLKDVLEKGNLDLCREIGKAIAIMHGSNIIHGDLTTSNIMLQGEDLFFIDFGLGKSSRKIEDKAVDLLVFKKTFEATHCSLMPKGWEKIIEGYLEGNGEREVTAQMKRVEERVRYH</sequence>
<dbReference type="GO" id="GO:0008033">
    <property type="term" value="P:tRNA processing"/>
    <property type="evidence" value="ECO:0007669"/>
    <property type="project" value="UniProtKB-KW"/>
</dbReference>
<evidence type="ECO:0000256" key="4">
    <source>
        <dbReference type="ARBA" id="ARBA00022679"/>
    </source>
</evidence>
<reference evidence="12" key="1">
    <citation type="submission" date="2021-01" db="EMBL/GenBank/DDBJ databases">
        <title>Active Sulfur Cycling in an Early Earth Analoge.</title>
        <authorList>
            <person name="Hahn C.R."/>
            <person name="Youssef N.H."/>
            <person name="Elshahed M."/>
        </authorList>
    </citation>
    <scope>NUCLEOTIDE SEQUENCE</scope>
    <source>
        <strain evidence="12">Zod_Metabat.1151</strain>
    </source>
</reference>
<feature type="domain" description="Protein kinase" evidence="11">
    <location>
        <begin position="1"/>
        <end position="200"/>
    </location>
</feature>
<gene>
    <name evidence="12" type="ORF">JW744_03975</name>
</gene>
<evidence type="ECO:0000256" key="1">
    <source>
        <dbReference type="ARBA" id="ARBA00010630"/>
    </source>
</evidence>
<name>A0A938YNV6_9ARCH</name>
<keyword evidence="4 12" id="KW-0808">Transferase</keyword>
<dbReference type="InterPro" id="IPR018934">
    <property type="entry name" value="RIO_dom"/>
</dbReference>
<comment type="catalytic activity">
    <reaction evidence="9">
        <text>L-threonyl-[protein] + ATP = O-phospho-L-threonyl-[protein] + ADP + H(+)</text>
        <dbReference type="Rhea" id="RHEA:46608"/>
        <dbReference type="Rhea" id="RHEA-COMP:11060"/>
        <dbReference type="Rhea" id="RHEA-COMP:11605"/>
        <dbReference type="ChEBI" id="CHEBI:15378"/>
        <dbReference type="ChEBI" id="CHEBI:30013"/>
        <dbReference type="ChEBI" id="CHEBI:30616"/>
        <dbReference type="ChEBI" id="CHEBI:61977"/>
        <dbReference type="ChEBI" id="CHEBI:456216"/>
        <dbReference type="EC" id="2.7.11.1"/>
    </reaction>
</comment>
<evidence type="ECO:0000313" key="13">
    <source>
        <dbReference type="Proteomes" id="UP000809243"/>
    </source>
</evidence>
<evidence type="ECO:0000256" key="7">
    <source>
        <dbReference type="ARBA" id="ARBA00022777"/>
    </source>
</evidence>
<keyword evidence="7 12" id="KW-0418">Kinase</keyword>
<dbReference type="InterPro" id="IPR008266">
    <property type="entry name" value="Tyr_kinase_AS"/>
</dbReference>
<evidence type="ECO:0000256" key="6">
    <source>
        <dbReference type="ARBA" id="ARBA00022741"/>
    </source>
</evidence>
<comment type="caution">
    <text evidence="12">The sequence shown here is derived from an EMBL/GenBank/DDBJ whole genome shotgun (WGS) entry which is preliminary data.</text>
</comment>
<evidence type="ECO:0000256" key="5">
    <source>
        <dbReference type="ARBA" id="ARBA00022694"/>
    </source>
</evidence>
<keyword evidence="3 12" id="KW-0723">Serine/threonine-protein kinase</keyword>
<evidence type="ECO:0000256" key="9">
    <source>
        <dbReference type="ARBA" id="ARBA00047899"/>
    </source>
</evidence>
<comment type="catalytic activity">
    <reaction evidence="10">
        <text>L-seryl-[protein] + ATP = O-phospho-L-seryl-[protein] + ADP + H(+)</text>
        <dbReference type="Rhea" id="RHEA:17989"/>
        <dbReference type="Rhea" id="RHEA-COMP:9863"/>
        <dbReference type="Rhea" id="RHEA-COMP:11604"/>
        <dbReference type="ChEBI" id="CHEBI:15378"/>
        <dbReference type="ChEBI" id="CHEBI:29999"/>
        <dbReference type="ChEBI" id="CHEBI:30616"/>
        <dbReference type="ChEBI" id="CHEBI:83421"/>
        <dbReference type="ChEBI" id="CHEBI:456216"/>
        <dbReference type="EC" id="2.7.11.1"/>
    </reaction>
</comment>
<dbReference type="PROSITE" id="PS50011">
    <property type="entry name" value="PROTEIN_KINASE_DOM"/>
    <property type="match status" value="1"/>
</dbReference>
<evidence type="ECO:0000256" key="2">
    <source>
        <dbReference type="ARBA" id="ARBA00012513"/>
    </source>
</evidence>
<keyword evidence="8" id="KW-0067">ATP-binding</keyword>
<dbReference type="SUPFAM" id="SSF56112">
    <property type="entry name" value="Protein kinase-like (PK-like)"/>
    <property type="match status" value="1"/>
</dbReference>
<dbReference type="Gene3D" id="1.10.510.10">
    <property type="entry name" value="Transferase(Phosphotransferase) domain 1"/>
    <property type="match status" value="1"/>
</dbReference>
<keyword evidence="6" id="KW-0547">Nucleotide-binding</keyword>
<dbReference type="InterPro" id="IPR000719">
    <property type="entry name" value="Prot_kinase_dom"/>
</dbReference>
<evidence type="ECO:0000313" key="12">
    <source>
        <dbReference type="EMBL" id="MBN2067598.1"/>
    </source>
</evidence>
<evidence type="ECO:0000256" key="3">
    <source>
        <dbReference type="ARBA" id="ARBA00022527"/>
    </source>
</evidence>
<evidence type="ECO:0000256" key="8">
    <source>
        <dbReference type="ARBA" id="ARBA00022840"/>
    </source>
</evidence>
<dbReference type="GO" id="GO:0005829">
    <property type="term" value="C:cytosol"/>
    <property type="evidence" value="ECO:0007669"/>
    <property type="project" value="TreeGrafter"/>
</dbReference>
<evidence type="ECO:0000256" key="10">
    <source>
        <dbReference type="ARBA" id="ARBA00048679"/>
    </source>
</evidence>
<dbReference type="EMBL" id="JAFGDB010000065">
    <property type="protein sequence ID" value="MBN2067598.1"/>
    <property type="molecule type" value="Genomic_DNA"/>
</dbReference>
<comment type="similarity">
    <text evidence="1">Belongs to the protein kinase superfamily. BUD32 family.</text>
</comment>
<dbReference type="InterPro" id="IPR022495">
    <property type="entry name" value="Bud32"/>
</dbReference>
<dbReference type="Pfam" id="PF01163">
    <property type="entry name" value="RIO1"/>
    <property type="match status" value="1"/>
</dbReference>
<protein>
    <recommendedName>
        <fullName evidence="2">non-specific serine/threonine protein kinase</fullName>
        <ecNumber evidence="2">2.7.11.1</ecNumber>
    </recommendedName>
</protein>
<accession>A0A938YNV6</accession>
<dbReference type="EC" id="2.7.11.1" evidence="2"/>
<dbReference type="PANTHER" id="PTHR12209">
    <property type="entry name" value="NON-SPECIFIC SERINE/THREONINE PROTEIN KINASE"/>
    <property type="match status" value="1"/>
</dbReference>